<dbReference type="CDD" id="cd00038">
    <property type="entry name" value="CAP_ED"/>
    <property type="match status" value="1"/>
</dbReference>
<evidence type="ECO:0000256" key="1">
    <source>
        <dbReference type="ARBA" id="ARBA00023015"/>
    </source>
</evidence>
<dbReference type="Pfam" id="PF00027">
    <property type="entry name" value="cNMP_binding"/>
    <property type="match status" value="1"/>
</dbReference>
<proteinExistence type="predicted"/>
<keyword evidence="7" id="KW-1185">Reference proteome</keyword>
<dbReference type="PROSITE" id="PS00042">
    <property type="entry name" value="HTH_CRP_1"/>
    <property type="match status" value="1"/>
</dbReference>
<feature type="domain" description="Cyclic nucleotide-binding" evidence="4">
    <location>
        <begin position="46"/>
        <end position="103"/>
    </location>
</feature>
<feature type="domain" description="HTH crp-type" evidence="5">
    <location>
        <begin position="165"/>
        <end position="238"/>
    </location>
</feature>
<dbReference type="CDD" id="cd00092">
    <property type="entry name" value="HTH_CRP"/>
    <property type="match status" value="1"/>
</dbReference>
<sequence length="246" mass="27283">MLVDTGACERNVHLCHHGRSEPGCGDCAVRPISVCSVLTLPELDQLEALSQHLTLDKGQTLFGQGEPADFVFNVIEGCLRLTRLLPDGRRQVMGFALPGDFLGLALQERYTVSAEALGHVRTCRFDREDFAAVTEANARLLKSLHDRARFELTLAHDQMLLLGRRTAEEKVAAFLLSLKDRFARIGHNSVTVELPMGRQDMADYLGLTIETVSRMLSRLDRAHSILLVPGGVRLLDQDRLERLAAS</sequence>
<gene>
    <name evidence="6" type="ORF">MOTC310_14305</name>
</gene>
<keyword evidence="3" id="KW-0804">Transcription</keyword>
<dbReference type="SMART" id="SM00419">
    <property type="entry name" value="HTH_CRP"/>
    <property type="match status" value="1"/>
</dbReference>
<organism evidence="6 7">
    <name type="scientific">Methylobacterium oryzae</name>
    <dbReference type="NCBI Taxonomy" id="334852"/>
    <lineage>
        <taxon>Bacteria</taxon>
        <taxon>Pseudomonadati</taxon>
        <taxon>Pseudomonadota</taxon>
        <taxon>Alphaproteobacteria</taxon>
        <taxon>Hyphomicrobiales</taxon>
        <taxon>Methylobacteriaceae</taxon>
        <taxon>Methylobacterium</taxon>
    </lineage>
</organism>
<comment type="caution">
    <text evidence="6">The sequence shown here is derived from an EMBL/GenBank/DDBJ whole genome shotgun (WGS) entry which is preliminary data.</text>
</comment>
<dbReference type="SUPFAM" id="SSF46785">
    <property type="entry name" value="Winged helix' DNA-binding domain"/>
    <property type="match status" value="1"/>
</dbReference>
<dbReference type="Gene3D" id="2.60.120.10">
    <property type="entry name" value="Jelly Rolls"/>
    <property type="match status" value="1"/>
</dbReference>
<dbReference type="EMBL" id="MLCA01000007">
    <property type="protein sequence ID" value="MEE7491573.1"/>
    <property type="molecule type" value="Genomic_DNA"/>
</dbReference>
<reference evidence="6 7" key="1">
    <citation type="journal article" date="2012" name="Genet. Mol. Biol.">
        <title>Analysis of 16S rRNA and mxaF genes revealing insights into Methylobacterium niche-specific plant association.</title>
        <authorList>
            <person name="Dourado M.N."/>
            <person name="Andreote F.D."/>
            <person name="Dini-Andreote F."/>
            <person name="Conti R."/>
            <person name="Araujo J.M."/>
            <person name="Araujo W.L."/>
        </authorList>
    </citation>
    <scope>NUCLEOTIDE SEQUENCE [LARGE SCALE GENOMIC DNA]</scope>
    <source>
        <strain evidence="6 7">TC3-10</strain>
    </source>
</reference>
<dbReference type="Gene3D" id="1.10.10.10">
    <property type="entry name" value="Winged helix-like DNA-binding domain superfamily/Winged helix DNA-binding domain"/>
    <property type="match status" value="1"/>
</dbReference>
<evidence type="ECO:0000313" key="7">
    <source>
        <dbReference type="Proteomes" id="UP001355206"/>
    </source>
</evidence>
<dbReference type="InterPro" id="IPR014710">
    <property type="entry name" value="RmlC-like_jellyroll"/>
</dbReference>
<dbReference type="PROSITE" id="PS50042">
    <property type="entry name" value="CNMP_BINDING_3"/>
    <property type="match status" value="1"/>
</dbReference>
<dbReference type="PANTHER" id="PTHR24567">
    <property type="entry name" value="CRP FAMILY TRANSCRIPTIONAL REGULATORY PROTEIN"/>
    <property type="match status" value="1"/>
</dbReference>
<keyword evidence="2" id="KW-0238">DNA-binding</keyword>
<dbReference type="InterPro" id="IPR000595">
    <property type="entry name" value="cNMP-bd_dom"/>
</dbReference>
<evidence type="ECO:0000259" key="4">
    <source>
        <dbReference type="PROSITE" id="PS50042"/>
    </source>
</evidence>
<dbReference type="InterPro" id="IPR036388">
    <property type="entry name" value="WH-like_DNA-bd_sf"/>
</dbReference>
<accession>A0ABU7TP34</accession>
<dbReference type="Proteomes" id="UP001355206">
    <property type="component" value="Unassembled WGS sequence"/>
</dbReference>
<dbReference type="InterPro" id="IPR036390">
    <property type="entry name" value="WH_DNA-bd_sf"/>
</dbReference>
<dbReference type="SMART" id="SM00100">
    <property type="entry name" value="cNMP"/>
    <property type="match status" value="1"/>
</dbReference>
<evidence type="ECO:0000313" key="6">
    <source>
        <dbReference type="EMBL" id="MEE7491573.1"/>
    </source>
</evidence>
<evidence type="ECO:0000256" key="3">
    <source>
        <dbReference type="ARBA" id="ARBA00023163"/>
    </source>
</evidence>
<dbReference type="PANTHER" id="PTHR24567:SF75">
    <property type="entry name" value="FUMARATE AND NITRATE REDUCTION REGULATORY PROTEIN"/>
    <property type="match status" value="1"/>
</dbReference>
<dbReference type="PROSITE" id="PS51063">
    <property type="entry name" value="HTH_CRP_2"/>
    <property type="match status" value="1"/>
</dbReference>
<dbReference type="PRINTS" id="PR00034">
    <property type="entry name" value="HTHCRP"/>
</dbReference>
<dbReference type="InterPro" id="IPR012318">
    <property type="entry name" value="HTH_CRP"/>
</dbReference>
<keyword evidence="1" id="KW-0805">Transcription regulation</keyword>
<dbReference type="Pfam" id="PF13545">
    <property type="entry name" value="HTH_Crp_2"/>
    <property type="match status" value="1"/>
</dbReference>
<dbReference type="InterPro" id="IPR050397">
    <property type="entry name" value="Env_Response_Regulators"/>
</dbReference>
<dbReference type="SUPFAM" id="SSF51206">
    <property type="entry name" value="cAMP-binding domain-like"/>
    <property type="match status" value="1"/>
</dbReference>
<dbReference type="RefSeq" id="WP_331302260.1">
    <property type="nucleotide sequence ID" value="NZ_MLCA01000007.1"/>
</dbReference>
<name>A0ABU7TP34_9HYPH</name>
<protein>
    <submittedName>
        <fullName evidence="6">Nitrogen fixation protein FixK</fullName>
    </submittedName>
</protein>
<dbReference type="InterPro" id="IPR018335">
    <property type="entry name" value="Tscrpt_reg_HTH_Crp-type_CS"/>
</dbReference>
<evidence type="ECO:0000259" key="5">
    <source>
        <dbReference type="PROSITE" id="PS51063"/>
    </source>
</evidence>
<dbReference type="InterPro" id="IPR018490">
    <property type="entry name" value="cNMP-bd_dom_sf"/>
</dbReference>
<evidence type="ECO:0000256" key="2">
    <source>
        <dbReference type="ARBA" id="ARBA00023125"/>
    </source>
</evidence>